<organism evidence="2">
    <name type="scientific">uncultured Solirubrobacterales bacterium</name>
    <dbReference type="NCBI Taxonomy" id="768556"/>
    <lineage>
        <taxon>Bacteria</taxon>
        <taxon>Bacillati</taxon>
        <taxon>Actinomycetota</taxon>
        <taxon>Thermoleophilia</taxon>
        <taxon>Solirubrobacterales</taxon>
        <taxon>environmental samples</taxon>
    </lineage>
</organism>
<feature type="compositionally biased region" description="Basic and acidic residues" evidence="1">
    <location>
        <begin position="193"/>
        <end position="210"/>
    </location>
</feature>
<feature type="compositionally biased region" description="Basic residues" evidence="1">
    <location>
        <begin position="76"/>
        <end position="93"/>
    </location>
</feature>
<feature type="compositionally biased region" description="Basic and acidic residues" evidence="1">
    <location>
        <begin position="46"/>
        <end position="56"/>
    </location>
</feature>
<protein>
    <submittedName>
        <fullName evidence="2">Uncharacterized protein</fullName>
    </submittedName>
</protein>
<dbReference type="AlphaFoldDB" id="A0A6J4SUI7"/>
<dbReference type="EMBL" id="CADCVU010000132">
    <property type="protein sequence ID" value="CAA9505711.1"/>
    <property type="molecule type" value="Genomic_DNA"/>
</dbReference>
<feature type="non-terminal residue" evidence="2">
    <location>
        <position position="1"/>
    </location>
</feature>
<feature type="compositionally biased region" description="Basic residues" evidence="1">
    <location>
        <begin position="58"/>
        <end position="67"/>
    </location>
</feature>
<proteinExistence type="predicted"/>
<gene>
    <name evidence="2" type="ORF">AVDCRST_MAG45-1587</name>
</gene>
<feature type="compositionally biased region" description="Basic residues" evidence="1">
    <location>
        <begin position="165"/>
        <end position="187"/>
    </location>
</feature>
<feature type="compositionally biased region" description="Basic residues" evidence="1">
    <location>
        <begin position="111"/>
        <end position="151"/>
    </location>
</feature>
<feature type="compositionally biased region" description="Basic and acidic residues" evidence="1">
    <location>
        <begin position="94"/>
        <end position="110"/>
    </location>
</feature>
<sequence length="244" mass="28556">EPPRDESDDARPPARHVGGRPCGARGARPGRFGLRLARRHGRRRERQGPVRPEVRLVPHPRPRRHGRQAGSEPRRGVRPLARRRPRRGHHRRRDPGPDRLPGPREHDAGGSRRRRGRSRRRGLRRPRRRPRRRRSGRAGHRGTGRCHRRRADLHGGGLRGLPCALRRRRQRQHRPRPRRHRACRRRAGAGEPSEVRERSDHQPQRGDRAGLQRRRHAPELRRPAHAGADQGFDGLPVARWRWRL</sequence>
<feature type="compositionally biased region" description="Basic and acidic residues" evidence="1">
    <location>
        <begin position="1"/>
        <end position="12"/>
    </location>
</feature>
<evidence type="ECO:0000256" key="1">
    <source>
        <dbReference type="SAM" id="MobiDB-lite"/>
    </source>
</evidence>
<feature type="region of interest" description="Disordered" evidence="1">
    <location>
        <begin position="1"/>
        <end position="233"/>
    </location>
</feature>
<reference evidence="2" key="1">
    <citation type="submission" date="2020-02" db="EMBL/GenBank/DDBJ databases">
        <authorList>
            <person name="Meier V. D."/>
        </authorList>
    </citation>
    <scope>NUCLEOTIDE SEQUENCE</scope>
    <source>
        <strain evidence="2">AVDCRST_MAG45</strain>
    </source>
</reference>
<feature type="compositionally biased region" description="Low complexity" evidence="1">
    <location>
        <begin position="22"/>
        <end position="35"/>
    </location>
</feature>
<accession>A0A6J4SUI7</accession>
<evidence type="ECO:0000313" key="2">
    <source>
        <dbReference type="EMBL" id="CAA9505711.1"/>
    </source>
</evidence>
<feature type="non-terminal residue" evidence="2">
    <location>
        <position position="244"/>
    </location>
</feature>
<name>A0A6J4SUI7_9ACTN</name>
<feature type="compositionally biased region" description="Basic residues" evidence="1">
    <location>
        <begin position="36"/>
        <end position="45"/>
    </location>
</feature>